<dbReference type="EMBL" id="MFYX01000148">
    <property type="protein sequence ID" value="OGK00338.1"/>
    <property type="molecule type" value="Genomic_DNA"/>
</dbReference>
<accession>A0A1F7F159</accession>
<protein>
    <submittedName>
        <fullName evidence="1">Uncharacterized protein</fullName>
    </submittedName>
</protein>
<evidence type="ECO:0000313" key="2">
    <source>
        <dbReference type="Proteomes" id="UP000179243"/>
    </source>
</evidence>
<proteinExistence type="predicted"/>
<comment type="caution">
    <text evidence="1">The sequence shown here is derived from an EMBL/GenBank/DDBJ whole genome shotgun (WGS) entry which is preliminary data.</text>
</comment>
<reference evidence="1 2" key="1">
    <citation type="journal article" date="2016" name="Nat. Commun.">
        <title>Thousands of microbial genomes shed light on interconnected biogeochemical processes in an aquifer system.</title>
        <authorList>
            <person name="Anantharaman K."/>
            <person name="Brown C.T."/>
            <person name="Hug L.A."/>
            <person name="Sharon I."/>
            <person name="Castelle C.J."/>
            <person name="Probst A.J."/>
            <person name="Thomas B.C."/>
            <person name="Singh A."/>
            <person name="Wilkins M.J."/>
            <person name="Karaoz U."/>
            <person name="Brodie E.L."/>
            <person name="Williams K.H."/>
            <person name="Hubbard S.S."/>
            <person name="Banfield J.F."/>
        </authorList>
    </citation>
    <scope>NUCLEOTIDE SEQUENCE [LARGE SCALE GENOMIC DNA]</scope>
</reference>
<dbReference type="AlphaFoldDB" id="A0A1F7F159"/>
<name>A0A1F7F159_UNCRA</name>
<organism evidence="1 2">
    <name type="scientific">Candidatus Raymondbacteria bacterium RIFOXYD12_FULL_49_13</name>
    <dbReference type="NCBI Taxonomy" id="1817890"/>
    <lineage>
        <taxon>Bacteria</taxon>
        <taxon>Raymondiibacteriota</taxon>
    </lineage>
</organism>
<dbReference type="Proteomes" id="UP000179243">
    <property type="component" value="Unassembled WGS sequence"/>
</dbReference>
<evidence type="ECO:0000313" key="1">
    <source>
        <dbReference type="EMBL" id="OGK00338.1"/>
    </source>
</evidence>
<sequence length="379" mass="43088">MTRCAWLLPLFIGLLIGLPPWAELKWKPDFSCEIGLKHDANIILPDSVTDISTFISEGRLSSGLFVQKDRSTMVKLSASAENKQLFAVSEYITVLGGSLQLKHLFSHLTMLNLSVDGERYFSDNPYYTSGFISCGATWGRYFNAEMNLELSTIASQKTFPDLFRTDLDDRTRKSFYYDFRLVEAGALVNRALGKKFTVRLDANAGYKNFFNDTHDSDYVGSTQIINYIDINTGDTIYDYIPLYQQNIQQQDWIISGEGSCTWTPAQNLYIISSFLIRQVLSNDPYFNANHLAPAVRVEYSVKKLALKSIFSYYKEVYPDREAYADGEEESSVFTGLSCGYRITKSIRTGAGIYYKQLDSSIPFYSYSKTITTLNFSYSF</sequence>
<gene>
    <name evidence="1" type="ORF">A2519_01085</name>
</gene>